<keyword evidence="10 18" id="KW-0808">Transferase</keyword>
<name>A0A6L5Z071_9RHOB</name>
<keyword evidence="17" id="KW-1208">Phospholipid metabolism</keyword>
<feature type="transmembrane region" description="Helical" evidence="20">
    <location>
        <begin position="197"/>
        <end position="217"/>
    </location>
</feature>
<feature type="transmembrane region" description="Helical" evidence="20">
    <location>
        <begin position="160"/>
        <end position="177"/>
    </location>
</feature>
<keyword evidence="8" id="KW-1003">Cell membrane</keyword>
<sequence>MTGGPDETPDQRGSDHAADPGSVPPRPIRAYPDLGVRLASAIVLIAIALIDFWQGGVWVTALVTLGTGLMIWELRRMLTPRLSLKDPAMWCAITAGGASIVVTGFHSLWVGLVLLPAGVIPVLLVRRGHTFWMAAGIVYISVAMALLVEMRRHPEFGFPLVLWLVSVVIAADAGAYFAGRLIGGPKLWPKVSPNKTWAGAIGGLVLAVAVGAGFYFAGQVTLPWLVALSAVLAIASQAGDLLESWIKRRFGVKDSSSIIPGHGGLLDRFDGLIGALWAYALLTLAGVAGG</sequence>
<keyword evidence="11 18" id="KW-0812">Transmembrane</keyword>
<evidence type="ECO:0000256" key="10">
    <source>
        <dbReference type="ARBA" id="ARBA00022679"/>
    </source>
</evidence>
<keyword evidence="12 18" id="KW-0548">Nucleotidyltransferase</keyword>
<evidence type="ECO:0000256" key="6">
    <source>
        <dbReference type="ARBA" id="ARBA00012487"/>
    </source>
</evidence>
<evidence type="ECO:0000256" key="20">
    <source>
        <dbReference type="SAM" id="Phobius"/>
    </source>
</evidence>
<evidence type="ECO:0000256" key="12">
    <source>
        <dbReference type="ARBA" id="ARBA00022695"/>
    </source>
</evidence>
<keyword evidence="13 20" id="KW-1133">Transmembrane helix</keyword>
<organism evidence="21 22">
    <name type="scientific">Halovulum marinum</name>
    <dbReference type="NCBI Taxonomy" id="2662447"/>
    <lineage>
        <taxon>Bacteria</taxon>
        <taxon>Pseudomonadati</taxon>
        <taxon>Pseudomonadota</taxon>
        <taxon>Alphaproteobacteria</taxon>
        <taxon>Rhodobacterales</taxon>
        <taxon>Paracoccaceae</taxon>
        <taxon>Halovulum</taxon>
    </lineage>
</organism>
<comment type="caution">
    <text evidence="21">The sequence shown here is derived from an EMBL/GenBank/DDBJ whole genome shotgun (WGS) entry which is preliminary data.</text>
</comment>
<evidence type="ECO:0000256" key="5">
    <source>
        <dbReference type="ARBA" id="ARBA00010185"/>
    </source>
</evidence>
<evidence type="ECO:0000313" key="22">
    <source>
        <dbReference type="Proteomes" id="UP000474957"/>
    </source>
</evidence>
<dbReference type="InterPro" id="IPR000374">
    <property type="entry name" value="PC_trans"/>
</dbReference>
<evidence type="ECO:0000256" key="15">
    <source>
        <dbReference type="ARBA" id="ARBA00023136"/>
    </source>
</evidence>
<proteinExistence type="inferred from homology"/>
<keyword evidence="14" id="KW-0443">Lipid metabolism</keyword>
<dbReference type="EMBL" id="WIND01000006">
    <property type="protein sequence ID" value="MSU89931.1"/>
    <property type="molecule type" value="Genomic_DNA"/>
</dbReference>
<evidence type="ECO:0000256" key="2">
    <source>
        <dbReference type="ARBA" id="ARBA00004651"/>
    </source>
</evidence>
<feature type="transmembrane region" description="Helical" evidence="20">
    <location>
        <begin position="87"/>
        <end position="109"/>
    </location>
</feature>
<comment type="pathway">
    <text evidence="4">Lipid metabolism.</text>
</comment>
<dbReference type="AlphaFoldDB" id="A0A6L5Z071"/>
<accession>A0A6L5Z071</accession>
<feature type="compositionally biased region" description="Basic and acidic residues" evidence="19">
    <location>
        <begin position="9"/>
        <end position="18"/>
    </location>
</feature>
<evidence type="ECO:0000256" key="11">
    <source>
        <dbReference type="ARBA" id="ARBA00022692"/>
    </source>
</evidence>
<evidence type="ECO:0000256" key="18">
    <source>
        <dbReference type="RuleBase" id="RU003938"/>
    </source>
</evidence>
<feature type="region of interest" description="Disordered" evidence="19">
    <location>
        <begin position="1"/>
        <end position="26"/>
    </location>
</feature>
<feature type="transmembrane region" description="Helical" evidence="20">
    <location>
        <begin position="56"/>
        <end position="75"/>
    </location>
</feature>
<evidence type="ECO:0000256" key="13">
    <source>
        <dbReference type="ARBA" id="ARBA00022989"/>
    </source>
</evidence>
<dbReference type="PROSITE" id="PS01315">
    <property type="entry name" value="CDS"/>
    <property type="match status" value="1"/>
</dbReference>
<evidence type="ECO:0000256" key="3">
    <source>
        <dbReference type="ARBA" id="ARBA00005119"/>
    </source>
</evidence>
<evidence type="ECO:0000256" key="4">
    <source>
        <dbReference type="ARBA" id="ARBA00005189"/>
    </source>
</evidence>
<comment type="catalytic activity">
    <reaction evidence="1 18">
        <text>a 1,2-diacyl-sn-glycero-3-phosphate + CTP + H(+) = a CDP-1,2-diacyl-sn-glycerol + diphosphate</text>
        <dbReference type="Rhea" id="RHEA:16229"/>
        <dbReference type="ChEBI" id="CHEBI:15378"/>
        <dbReference type="ChEBI" id="CHEBI:33019"/>
        <dbReference type="ChEBI" id="CHEBI:37563"/>
        <dbReference type="ChEBI" id="CHEBI:58332"/>
        <dbReference type="ChEBI" id="CHEBI:58608"/>
        <dbReference type="EC" id="2.7.7.41"/>
    </reaction>
</comment>
<dbReference type="PANTHER" id="PTHR46382:SF1">
    <property type="entry name" value="PHOSPHATIDATE CYTIDYLYLTRANSFERASE"/>
    <property type="match status" value="1"/>
</dbReference>
<feature type="transmembrane region" description="Helical" evidence="20">
    <location>
        <begin position="271"/>
        <end position="289"/>
    </location>
</feature>
<evidence type="ECO:0000256" key="8">
    <source>
        <dbReference type="ARBA" id="ARBA00022475"/>
    </source>
</evidence>
<dbReference type="Pfam" id="PF01148">
    <property type="entry name" value="CTP_transf_1"/>
    <property type="match status" value="1"/>
</dbReference>
<dbReference type="UniPathway" id="UPA00557">
    <property type="reaction ID" value="UER00614"/>
</dbReference>
<dbReference type="PANTHER" id="PTHR46382">
    <property type="entry name" value="PHOSPHATIDATE CYTIDYLYLTRANSFERASE"/>
    <property type="match status" value="1"/>
</dbReference>
<dbReference type="GO" id="GO:0016024">
    <property type="term" value="P:CDP-diacylglycerol biosynthetic process"/>
    <property type="evidence" value="ECO:0007669"/>
    <property type="project" value="UniProtKB-UniPathway"/>
</dbReference>
<keyword evidence="9" id="KW-0444">Lipid biosynthesis</keyword>
<evidence type="ECO:0000256" key="14">
    <source>
        <dbReference type="ARBA" id="ARBA00023098"/>
    </source>
</evidence>
<keyword evidence="22" id="KW-1185">Reference proteome</keyword>
<dbReference type="GO" id="GO:0004605">
    <property type="term" value="F:phosphatidate cytidylyltransferase activity"/>
    <property type="evidence" value="ECO:0007669"/>
    <property type="project" value="UniProtKB-EC"/>
</dbReference>
<evidence type="ECO:0000256" key="17">
    <source>
        <dbReference type="ARBA" id="ARBA00023264"/>
    </source>
</evidence>
<evidence type="ECO:0000256" key="19">
    <source>
        <dbReference type="SAM" id="MobiDB-lite"/>
    </source>
</evidence>
<feature type="transmembrane region" description="Helical" evidence="20">
    <location>
        <begin position="129"/>
        <end position="148"/>
    </location>
</feature>
<reference evidence="21 22" key="1">
    <citation type="submission" date="2019-10" db="EMBL/GenBank/DDBJ databases">
        <title>Cognatihalovulum marinum gen. nov. sp. nov., a new member of the family Rhodobacteraceae isolated from deep seawater of the Northwest Indian Ocean.</title>
        <authorList>
            <person name="Ruan C."/>
            <person name="Wang J."/>
            <person name="Zheng X."/>
            <person name="Song L."/>
            <person name="Zhu Y."/>
            <person name="Huang Y."/>
            <person name="Lu Z."/>
            <person name="Du W."/>
            <person name="Huang L."/>
            <person name="Dai X."/>
        </authorList>
    </citation>
    <scope>NUCLEOTIDE SEQUENCE [LARGE SCALE GENOMIC DNA]</scope>
    <source>
        <strain evidence="21 22">2CG4</strain>
    </source>
</reference>
<evidence type="ECO:0000256" key="7">
    <source>
        <dbReference type="ARBA" id="ARBA00019373"/>
    </source>
</evidence>
<evidence type="ECO:0000256" key="1">
    <source>
        <dbReference type="ARBA" id="ARBA00001698"/>
    </source>
</evidence>
<protein>
    <recommendedName>
        <fullName evidence="7 18">Phosphatidate cytidylyltransferase</fullName>
        <ecNumber evidence="6 18">2.7.7.41</ecNumber>
    </recommendedName>
</protein>
<keyword evidence="15 20" id="KW-0472">Membrane</keyword>
<feature type="transmembrane region" description="Helical" evidence="20">
    <location>
        <begin position="224"/>
        <end position="246"/>
    </location>
</feature>
<dbReference type="GO" id="GO:0005886">
    <property type="term" value="C:plasma membrane"/>
    <property type="evidence" value="ECO:0007669"/>
    <property type="project" value="UniProtKB-SubCell"/>
</dbReference>
<comment type="subcellular location">
    <subcellularLocation>
        <location evidence="2">Cell membrane</location>
        <topology evidence="2">Multi-pass membrane protein</topology>
    </subcellularLocation>
</comment>
<keyword evidence="16" id="KW-0594">Phospholipid biosynthesis</keyword>
<evidence type="ECO:0000256" key="9">
    <source>
        <dbReference type="ARBA" id="ARBA00022516"/>
    </source>
</evidence>
<evidence type="ECO:0000313" key="21">
    <source>
        <dbReference type="EMBL" id="MSU89931.1"/>
    </source>
</evidence>
<dbReference type="RefSeq" id="WP_154446418.1">
    <property type="nucleotide sequence ID" value="NZ_WIND01000006.1"/>
</dbReference>
<comment type="similarity">
    <text evidence="5 18">Belongs to the CDS family.</text>
</comment>
<dbReference type="Proteomes" id="UP000474957">
    <property type="component" value="Unassembled WGS sequence"/>
</dbReference>
<evidence type="ECO:0000256" key="16">
    <source>
        <dbReference type="ARBA" id="ARBA00023209"/>
    </source>
</evidence>
<gene>
    <name evidence="21" type="ORF">GE300_09955</name>
</gene>
<dbReference type="EC" id="2.7.7.41" evidence="6 18"/>
<comment type="pathway">
    <text evidence="3 18">Phospholipid metabolism; CDP-diacylglycerol biosynthesis; CDP-diacylglycerol from sn-glycerol 3-phosphate: step 3/3.</text>
</comment>